<dbReference type="InterPro" id="IPR008930">
    <property type="entry name" value="Terpenoid_cyclase/PrenylTrfase"/>
</dbReference>
<sequence length="554" mass="64241">MVATKIFGGNNIARRSANYQAPIWKFDYVQSLKSKFVGEAYGKRVNKLKEEVRAMLVNVKDPLAQLEQIDLLQRLGLSYHFEDEIQSILKSIYCNKSYCNGGWNSNLHATALAFRLLRQHGYRVPLDVFNDFKDEMGNFKACICEDTNGMLSLYEASHHCVEGESILVEARDLSTKHLKEYMEDQSASSELCMLVKHALELPLHWRMLRLETRWFIDVYESRKDMNPILFELAKLDFNVVQSTHQDDLKQASRWWMSTGLGQNLSFARDRLMENFFWTVGVIFEPEFGYCRTMSTKVNALITVIDDIYDVYGTLEELELFTDAVERWDMNALAQLPDYMKMCYLALHNSINEMAYDVLKEQGLDIIKYLKKSWADICKSYLREARWYYSGHKPTLQEYIENAWISISAPVILVHAFFFVTKPVTQEALQCLEEYPNLIRWSSMILRLADDLGTSSDEIKRGDVPKSIQCYMHESGASEDEAREYIKHMISETWKKMNEDGSIENSCFSKTFVGITMNLARMAQCMYQHGDGHGVQDRETKDRVLSLLIKPINVN</sequence>
<dbReference type="SUPFAM" id="SSF48576">
    <property type="entry name" value="Terpenoid synthases"/>
    <property type="match status" value="1"/>
</dbReference>
<organism evidence="7 8">
    <name type="scientific">Rhamnella rubrinervis</name>
    <dbReference type="NCBI Taxonomy" id="2594499"/>
    <lineage>
        <taxon>Eukaryota</taxon>
        <taxon>Viridiplantae</taxon>
        <taxon>Streptophyta</taxon>
        <taxon>Embryophyta</taxon>
        <taxon>Tracheophyta</taxon>
        <taxon>Spermatophyta</taxon>
        <taxon>Magnoliopsida</taxon>
        <taxon>eudicotyledons</taxon>
        <taxon>Gunneridae</taxon>
        <taxon>Pentapetalae</taxon>
        <taxon>rosids</taxon>
        <taxon>fabids</taxon>
        <taxon>Rosales</taxon>
        <taxon>Rhamnaceae</taxon>
        <taxon>rhamnoid group</taxon>
        <taxon>Rhamneae</taxon>
        <taxon>Rhamnella</taxon>
    </lineage>
</organism>
<dbReference type="GO" id="GO:0000287">
    <property type="term" value="F:magnesium ion binding"/>
    <property type="evidence" value="ECO:0007669"/>
    <property type="project" value="InterPro"/>
</dbReference>
<evidence type="ECO:0000313" key="7">
    <source>
        <dbReference type="EMBL" id="KAF3448349.1"/>
    </source>
</evidence>
<dbReference type="GO" id="GO:0010333">
    <property type="term" value="F:terpene synthase activity"/>
    <property type="evidence" value="ECO:0007669"/>
    <property type="project" value="InterPro"/>
</dbReference>
<dbReference type="Pfam" id="PF03936">
    <property type="entry name" value="Terpene_synth_C"/>
    <property type="match status" value="1"/>
</dbReference>
<comment type="cofactor">
    <cofactor evidence="1">
        <name>Mg(2+)</name>
        <dbReference type="ChEBI" id="CHEBI:18420"/>
    </cofactor>
</comment>
<feature type="domain" description="Terpene synthase N-terminal" evidence="5">
    <location>
        <begin position="24"/>
        <end position="199"/>
    </location>
</feature>
<dbReference type="CDD" id="cd00684">
    <property type="entry name" value="Terpene_cyclase_plant_C1"/>
    <property type="match status" value="1"/>
</dbReference>
<dbReference type="InterPro" id="IPR044814">
    <property type="entry name" value="Terpene_cyclase_plant_C1"/>
</dbReference>
<proteinExistence type="predicted"/>
<reference evidence="7" key="1">
    <citation type="submission" date="2020-03" db="EMBL/GenBank/DDBJ databases">
        <title>A high-quality chromosome-level genome assembly of a woody plant with both climbing and erect habits, Rhamnella rubrinervis.</title>
        <authorList>
            <person name="Lu Z."/>
            <person name="Yang Y."/>
            <person name="Zhu X."/>
            <person name="Sun Y."/>
        </authorList>
    </citation>
    <scope>NUCLEOTIDE SEQUENCE</scope>
    <source>
        <strain evidence="7">BYM</strain>
        <tissue evidence="7">Leaf</tissue>
    </source>
</reference>
<evidence type="ECO:0000259" key="6">
    <source>
        <dbReference type="Pfam" id="PF03936"/>
    </source>
</evidence>
<dbReference type="FunFam" id="1.10.600.10:FF:000007">
    <property type="entry name" value="Isoprene synthase, chloroplastic"/>
    <property type="match status" value="1"/>
</dbReference>
<dbReference type="Proteomes" id="UP000796880">
    <property type="component" value="Unassembled WGS sequence"/>
</dbReference>
<evidence type="ECO:0000259" key="5">
    <source>
        <dbReference type="Pfam" id="PF01397"/>
    </source>
</evidence>
<evidence type="ECO:0000256" key="1">
    <source>
        <dbReference type="ARBA" id="ARBA00001946"/>
    </source>
</evidence>
<evidence type="ECO:0000313" key="8">
    <source>
        <dbReference type="Proteomes" id="UP000796880"/>
    </source>
</evidence>
<name>A0A8K0HAH0_9ROSA</name>
<dbReference type="SFLD" id="SFLDG01604">
    <property type="entry name" value="Terpene_Cyclase_Like_1_C_Termi"/>
    <property type="match status" value="1"/>
</dbReference>
<dbReference type="Gene3D" id="1.10.600.10">
    <property type="entry name" value="Farnesyl Diphosphate Synthase"/>
    <property type="match status" value="1"/>
</dbReference>
<dbReference type="SFLD" id="SFLDS00005">
    <property type="entry name" value="Isoprenoid_Synthase_Type_I"/>
    <property type="match status" value="1"/>
</dbReference>
<dbReference type="AlphaFoldDB" id="A0A8K0HAH0"/>
<dbReference type="GO" id="GO:0016102">
    <property type="term" value="P:diterpenoid biosynthetic process"/>
    <property type="evidence" value="ECO:0007669"/>
    <property type="project" value="InterPro"/>
</dbReference>
<keyword evidence="8" id="KW-1185">Reference proteome</keyword>
<dbReference type="EMBL" id="VOIH02000004">
    <property type="protein sequence ID" value="KAF3448349.1"/>
    <property type="molecule type" value="Genomic_DNA"/>
</dbReference>
<comment type="caution">
    <text evidence="7">The sequence shown here is derived from an EMBL/GenBank/DDBJ whole genome shotgun (WGS) entry which is preliminary data.</text>
</comment>
<dbReference type="InterPro" id="IPR001906">
    <property type="entry name" value="Terpene_synth_N"/>
</dbReference>
<dbReference type="FunFam" id="1.50.10.130:FF:000001">
    <property type="entry name" value="Isoprene synthase, chloroplastic"/>
    <property type="match status" value="1"/>
</dbReference>
<dbReference type="OrthoDB" id="1180601at2759"/>
<dbReference type="Gene3D" id="1.50.10.130">
    <property type="entry name" value="Terpene synthase, N-terminal domain"/>
    <property type="match status" value="1"/>
</dbReference>
<feature type="domain" description="Terpene synthase metal-binding" evidence="6">
    <location>
        <begin position="258"/>
        <end position="495"/>
    </location>
</feature>
<evidence type="ECO:0000256" key="3">
    <source>
        <dbReference type="ARBA" id="ARBA00022842"/>
    </source>
</evidence>
<keyword evidence="2" id="KW-0479">Metal-binding</keyword>
<dbReference type="Pfam" id="PF01397">
    <property type="entry name" value="Terpene_synth"/>
    <property type="match status" value="1"/>
</dbReference>
<dbReference type="SUPFAM" id="SSF48239">
    <property type="entry name" value="Terpenoid cyclases/Protein prenyltransferases"/>
    <property type="match status" value="1"/>
</dbReference>
<protein>
    <submittedName>
        <fullName evidence="7">Uncharacterized protein</fullName>
    </submittedName>
</protein>
<dbReference type="SFLD" id="SFLDG01019">
    <property type="entry name" value="Terpene_Cyclase_Like_1_C_Termi"/>
    <property type="match status" value="1"/>
</dbReference>
<dbReference type="InterPro" id="IPR050148">
    <property type="entry name" value="Terpene_synthase-like"/>
</dbReference>
<evidence type="ECO:0000256" key="2">
    <source>
        <dbReference type="ARBA" id="ARBA00022723"/>
    </source>
</evidence>
<gene>
    <name evidence="7" type="ORF">FNV43_RR09062</name>
</gene>
<dbReference type="PANTHER" id="PTHR31225">
    <property type="entry name" value="OS04G0344100 PROTEIN-RELATED"/>
    <property type="match status" value="1"/>
</dbReference>
<accession>A0A8K0HAH0</accession>
<dbReference type="InterPro" id="IPR036965">
    <property type="entry name" value="Terpene_synth_N_sf"/>
</dbReference>
<dbReference type="InterPro" id="IPR005630">
    <property type="entry name" value="Terpene_synthase_metal-bd"/>
</dbReference>
<evidence type="ECO:0000256" key="4">
    <source>
        <dbReference type="ARBA" id="ARBA00023239"/>
    </source>
</evidence>
<dbReference type="InterPro" id="IPR008949">
    <property type="entry name" value="Isoprenoid_synthase_dom_sf"/>
</dbReference>
<keyword evidence="4" id="KW-0456">Lyase</keyword>
<keyword evidence="3" id="KW-0460">Magnesium</keyword>
<dbReference type="InterPro" id="IPR034741">
    <property type="entry name" value="Terpene_cyclase-like_1_C"/>
</dbReference>
<dbReference type="PANTHER" id="PTHR31225:SF9">
    <property type="entry name" value="TERPENE SYNTHASE 10"/>
    <property type="match status" value="1"/>
</dbReference>